<keyword evidence="2" id="KW-1185">Reference proteome</keyword>
<protein>
    <submittedName>
        <fullName evidence="1">Uncharacterized protein</fullName>
    </submittedName>
</protein>
<gene>
    <name evidence="1" type="ORF">BD410DRAFT_782671</name>
</gene>
<organism evidence="1 2">
    <name type="scientific">Rickenella mellea</name>
    <dbReference type="NCBI Taxonomy" id="50990"/>
    <lineage>
        <taxon>Eukaryota</taxon>
        <taxon>Fungi</taxon>
        <taxon>Dikarya</taxon>
        <taxon>Basidiomycota</taxon>
        <taxon>Agaricomycotina</taxon>
        <taxon>Agaricomycetes</taxon>
        <taxon>Hymenochaetales</taxon>
        <taxon>Rickenellaceae</taxon>
        <taxon>Rickenella</taxon>
    </lineage>
</organism>
<dbReference type="OrthoDB" id="5576752at2759"/>
<dbReference type="AlphaFoldDB" id="A0A4Y7QJZ9"/>
<dbReference type="VEuPathDB" id="FungiDB:BD410DRAFT_782671"/>
<dbReference type="Proteomes" id="UP000294933">
    <property type="component" value="Unassembled WGS sequence"/>
</dbReference>
<name>A0A4Y7QJZ9_9AGAM</name>
<dbReference type="EMBL" id="ML170159">
    <property type="protein sequence ID" value="TDL27558.1"/>
    <property type="molecule type" value="Genomic_DNA"/>
</dbReference>
<sequence length="132" mass="14978">MSPDLRRKVDANRARRLAAESAVKQQIAAQVRYEPYNPIALRVTDAPRCLFLSLLFCSNTLVSRAFGSSIPQNALLNTYVRASMNHLMYFRYINTPRSLWSTDGAPPSLPSNVEWHLVCDAVRSRRREARVG</sequence>
<evidence type="ECO:0000313" key="2">
    <source>
        <dbReference type="Proteomes" id="UP000294933"/>
    </source>
</evidence>
<proteinExistence type="predicted"/>
<reference evidence="1 2" key="1">
    <citation type="submission" date="2018-06" db="EMBL/GenBank/DDBJ databases">
        <title>A transcriptomic atlas of mushroom development highlights an independent origin of complex multicellularity.</title>
        <authorList>
            <consortium name="DOE Joint Genome Institute"/>
            <person name="Krizsan K."/>
            <person name="Almasi E."/>
            <person name="Merenyi Z."/>
            <person name="Sahu N."/>
            <person name="Viragh M."/>
            <person name="Koszo T."/>
            <person name="Mondo S."/>
            <person name="Kiss B."/>
            <person name="Balint B."/>
            <person name="Kues U."/>
            <person name="Barry K."/>
            <person name="Hegedus J.C."/>
            <person name="Henrissat B."/>
            <person name="Johnson J."/>
            <person name="Lipzen A."/>
            <person name="Ohm R."/>
            <person name="Nagy I."/>
            <person name="Pangilinan J."/>
            <person name="Yan J."/>
            <person name="Xiong Y."/>
            <person name="Grigoriev I.V."/>
            <person name="Hibbett D.S."/>
            <person name="Nagy L.G."/>
        </authorList>
    </citation>
    <scope>NUCLEOTIDE SEQUENCE [LARGE SCALE GENOMIC DNA]</scope>
    <source>
        <strain evidence="1 2">SZMC22713</strain>
    </source>
</reference>
<evidence type="ECO:0000313" key="1">
    <source>
        <dbReference type="EMBL" id="TDL27558.1"/>
    </source>
</evidence>
<accession>A0A4Y7QJZ9</accession>